<evidence type="ECO:0000256" key="1">
    <source>
        <dbReference type="ARBA" id="ARBA00022603"/>
    </source>
</evidence>
<sequence>MVKTFPKVRTRARTKATIVAGAGLEPPHPAHTQVVAPQCQPVPGPKMVFYCSDFSALDGAAVALRRLRPYMAHVFGSESAPSHRSAFAVLHPRCEKLYNDLLERENWMLQGDLPHSPLISLVYAANCTAHAVVEDGRVAPAMWQICDTIRQLFPDIFLLELGPELIESKPLRTPAQKFLDALVEVRDFAYYVDFRVLDSLKVGEVPATRQRMYLVGVKKHKLLQQWQWPETCPAPKLSQFLEPRPKHAHRMSRPLSGIAQQNLARAMKAIKKAERSAKPSKECFVVDLGTALNRRVLWAKERVPYMSYKHVPGMWMTHLKDTMNPMEMLKCQGYHTKEEKGTKKNKAQEAQERSAGQKATDADEFAWDQQRAAGLYLRALEYLWHGLRQTDADAAVMESACVPESDNELNMHRQYLHQKAGIPPRKLEAVTDAETVLWSKIEAVLSKQDGLDSFHHGSVVELWALCRIFSFEAIIWGGKEDENIRVSTLEALSDEQAKEVLRNHVHVMEVLYRPMGCTGHYDIIKGRGHTGMAQAVSGWEKLWLEAGSKAVREAMKAEAAKQGKAEHVQEVVSVPGDGYCLFHCVCYFFQQGDKGAFVWDQQRAAGLYLRALEYLWHGLRQTDADAAVMESACVPESDNELNMHRQYLHQKAGVLPRKLEAVTDAETVLWSKIEAVLSKQDGLDSFHHGSVVELWALCRIFSFEAIIWGTQAGENYRVSTLEAISSEEVKDVLAKHTNVMELVYQGLGCTGHYDVVKTSVCDGLELLMLGWEKLWREGGSRAVRQVLKQRPAMQQERDSTVWSDESSQDSCKRQNEKPEDVEGQDGSTMSTESEVEGIQGLDIGDIRAAEGRRILTPEDDMEDRCRAIRVLLQEFPMHPKPLQGWSAQSCGPMAGVAYPAAHCAFAGCHWNSDAVGWCAYKRALVLQEERNVPALGWSVDRRTLRRLRSGLQEHECAALICACCAGIHSTGTRANCGYVSVKVLFGSLTKRSLDANWNAEEFEHRYQWQEMAHGQEWERGRDKATLCQEFKEKVAARYGDVEMTPANVQQVLEEKAKKGNPTPHQKHATPAAAHVLAAVEAVEATASRHAAKFQNFAASRASFAALGALGTLVTLNGNIQFVSQDGDMPLCCSVEAWIPIKGPLLGKVYTGHPRPLSVRAQNSTSRCLLAGHGPGETEEEAPELSYPSSDLDGLLRYLRDLDQKGLRMTEVVYSVNSWMLYGLIPLRHHGLILYSEGSRSCGKDPYLTLDFSSRGILWDTFDVYPDVPEGTFFSKTYKINMDPLVLRDYCKATQPFSWPDNDCKHWAKGVLLLMGIPDDPCADGAVDGISRRGHVGLREIITCGASHNSNRVVGCMP</sequence>
<feature type="region of interest" description="Disordered" evidence="3">
    <location>
        <begin position="788"/>
        <end position="835"/>
    </location>
</feature>
<dbReference type="EMBL" id="CAMXCT030001237">
    <property type="protein sequence ID" value="CAL4775486.1"/>
    <property type="molecule type" value="Genomic_DNA"/>
</dbReference>
<reference evidence="5" key="2">
    <citation type="submission" date="2024-04" db="EMBL/GenBank/DDBJ databases">
        <authorList>
            <person name="Chen Y."/>
            <person name="Shah S."/>
            <person name="Dougan E. K."/>
            <person name="Thang M."/>
            <person name="Chan C."/>
        </authorList>
    </citation>
    <scope>NUCLEOTIDE SEQUENCE [LARGE SCALE GENOMIC DNA]</scope>
</reference>
<dbReference type="GO" id="GO:0032259">
    <property type="term" value="P:methylation"/>
    <property type="evidence" value="ECO:0007669"/>
    <property type="project" value="UniProtKB-KW"/>
</dbReference>
<proteinExistence type="predicted"/>
<keyword evidence="1" id="KW-0489">Methyltransferase</keyword>
<dbReference type="InterPro" id="IPR029063">
    <property type="entry name" value="SAM-dependent_MTases_sf"/>
</dbReference>
<dbReference type="Gene3D" id="3.40.50.150">
    <property type="entry name" value="Vaccinia Virus protein VP39"/>
    <property type="match status" value="1"/>
</dbReference>
<evidence type="ECO:0000313" key="6">
    <source>
        <dbReference type="Proteomes" id="UP001152797"/>
    </source>
</evidence>
<evidence type="ECO:0000256" key="2">
    <source>
        <dbReference type="ARBA" id="ARBA00022679"/>
    </source>
</evidence>
<dbReference type="Gene3D" id="3.90.70.80">
    <property type="match status" value="1"/>
</dbReference>
<dbReference type="InterPro" id="IPR001525">
    <property type="entry name" value="C5_MeTfrase"/>
</dbReference>
<accession>A0A9P1FSR1</accession>
<dbReference type="EMBL" id="CAMXCT020001237">
    <property type="protein sequence ID" value="CAL1141549.1"/>
    <property type="molecule type" value="Genomic_DNA"/>
</dbReference>
<dbReference type="EMBL" id="CAMXCT010001237">
    <property type="protein sequence ID" value="CAI3988174.1"/>
    <property type="molecule type" value="Genomic_DNA"/>
</dbReference>
<dbReference type="GO" id="GO:0008168">
    <property type="term" value="F:methyltransferase activity"/>
    <property type="evidence" value="ECO:0007669"/>
    <property type="project" value="UniProtKB-KW"/>
</dbReference>
<evidence type="ECO:0000313" key="4">
    <source>
        <dbReference type="EMBL" id="CAI3988174.1"/>
    </source>
</evidence>
<organism evidence="4">
    <name type="scientific">Cladocopium goreaui</name>
    <dbReference type="NCBI Taxonomy" id="2562237"/>
    <lineage>
        <taxon>Eukaryota</taxon>
        <taxon>Sar</taxon>
        <taxon>Alveolata</taxon>
        <taxon>Dinophyceae</taxon>
        <taxon>Suessiales</taxon>
        <taxon>Symbiodiniaceae</taxon>
        <taxon>Cladocopium</taxon>
    </lineage>
</organism>
<comment type="caution">
    <text evidence="4">The sequence shown here is derived from an EMBL/GenBank/DDBJ whole genome shotgun (WGS) entry which is preliminary data.</text>
</comment>
<protein>
    <recommendedName>
        <fullName evidence="7">OTU domain-containing protein</fullName>
    </recommendedName>
</protein>
<dbReference type="SUPFAM" id="SSF53335">
    <property type="entry name" value="S-adenosyl-L-methionine-dependent methyltransferases"/>
    <property type="match status" value="1"/>
</dbReference>
<feature type="compositionally biased region" description="Basic and acidic residues" evidence="3">
    <location>
        <begin position="810"/>
        <end position="820"/>
    </location>
</feature>
<evidence type="ECO:0000256" key="3">
    <source>
        <dbReference type="SAM" id="MobiDB-lite"/>
    </source>
</evidence>
<dbReference type="Pfam" id="PF00145">
    <property type="entry name" value="DNA_methylase"/>
    <property type="match status" value="1"/>
</dbReference>
<reference evidence="4" key="1">
    <citation type="submission" date="2022-10" db="EMBL/GenBank/DDBJ databases">
        <authorList>
            <person name="Chen Y."/>
            <person name="Dougan E. K."/>
            <person name="Chan C."/>
            <person name="Rhodes N."/>
            <person name="Thang M."/>
        </authorList>
    </citation>
    <scope>NUCLEOTIDE SEQUENCE</scope>
</reference>
<feature type="compositionally biased region" description="Polar residues" evidence="3">
    <location>
        <begin position="800"/>
        <end position="809"/>
    </location>
</feature>
<keyword evidence="2" id="KW-0808">Transferase</keyword>
<evidence type="ECO:0008006" key="7">
    <source>
        <dbReference type="Google" id="ProtNLM"/>
    </source>
</evidence>
<feature type="compositionally biased region" description="Basic and acidic residues" evidence="3">
    <location>
        <begin position="337"/>
        <end position="352"/>
    </location>
</feature>
<evidence type="ECO:0000313" key="5">
    <source>
        <dbReference type="EMBL" id="CAL1141549.1"/>
    </source>
</evidence>
<name>A0A9P1FSR1_9DINO</name>
<feature type="region of interest" description="Disordered" evidence="3">
    <location>
        <begin position="337"/>
        <end position="362"/>
    </location>
</feature>
<dbReference type="Proteomes" id="UP001152797">
    <property type="component" value="Unassembled WGS sequence"/>
</dbReference>
<keyword evidence="6" id="KW-1185">Reference proteome</keyword>
<gene>
    <name evidence="4" type="ORF">C1SCF055_LOCUS15389</name>
</gene>